<organism evidence="1">
    <name type="scientific">marine sediment metagenome</name>
    <dbReference type="NCBI Taxonomy" id="412755"/>
    <lineage>
        <taxon>unclassified sequences</taxon>
        <taxon>metagenomes</taxon>
        <taxon>ecological metagenomes</taxon>
    </lineage>
</organism>
<accession>A0A0F8ZPB8</accession>
<name>A0A0F8ZPB8_9ZZZZ</name>
<dbReference type="AlphaFoldDB" id="A0A0F8ZPB8"/>
<gene>
    <name evidence="1" type="ORF">LCGC14_2670230</name>
</gene>
<comment type="caution">
    <text evidence="1">The sequence shown here is derived from an EMBL/GenBank/DDBJ whole genome shotgun (WGS) entry which is preliminary data.</text>
</comment>
<protein>
    <submittedName>
        <fullName evidence="1">Uncharacterized protein</fullName>
    </submittedName>
</protein>
<sequence length="55" mass="6194">MPSLPVSRHGRLPPSSVEIEVNEFDFTQDNEVVYDENGVVIRSWPAIHFIDGPIS</sequence>
<feature type="non-terminal residue" evidence="1">
    <location>
        <position position="55"/>
    </location>
</feature>
<dbReference type="EMBL" id="LAZR01046799">
    <property type="protein sequence ID" value="KKK95693.1"/>
    <property type="molecule type" value="Genomic_DNA"/>
</dbReference>
<reference evidence="1" key="1">
    <citation type="journal article" date="2015" name="Nature">
        <title>Complex archaea that bridge the gap between prokaryotes and eukaryotes.</title>
        <authorList>
            <person name="Spang A."/>
            <person name="Saw J.H."/>
            <person name="Jorgensen S.L."/>
            <person name="Zaremba-Niedzwiedzka K."/>
            <person name="Martijn J."/>
            <person name="Lind A.E."/>
            <person name="van Eijk R."/>
            <person name="Schleper C."/>
            <person name="Guy L."/>
            <person name="Ettema T.J."/>
        </authorList>
    </citation>
    <scope>NUCLEOTIDE SEQUENCE</scope>
</reference>
<evidence type="ECO:0000313" key="1">
    <source>
        <dbReference type="EMBL" id="KKK95693.1"/>
    </source>
</evidence>
<proteinExistence type="predicted"/>